<evidence type="ECO:0000313" key="4">
    <source>
        <dbReference type="Proteomes" id="UP001146351"/>
    </source>
</evidence>
<evidence type="ECO:0000313" key="3">
    <source>
        <dbReference type="EMBL" id="KAJ5156605.1"/>
    </source>
</evidence>
<feature type="region of interest" description="Disordered" evidence="1">
    <location>
        <begin position="749"/>
        <end position="770"/>
    </location>
</feature>
<dbReference type="InterPro" id="IPR036047">
    <property type="entry name" value="F-box-like_dom_sf"/>
</dbReference>
<dbReference type="OrthoDB" id="9984533at2759"/>
<accession>A0A9W9HUK6</accession>
<feature type="domain" description="F-box" evidence="2">
    <location>
        <begin position="247"/>
        <end position="293"/>
    </location>
</feature>
<reference evidence="3" key="1">
    <citation type="submission" date="2022-11" db="EMBL/GenBank/DDBJ databases">
        <authorList>
            <person name="Petersen C."/>
        </authorList>
    </citation>
    <scope>NUCLEOTIDE SEQUENCE</scope>
    <source>
        <strain evidence="3">IBT 21917</strain>
    </source>
</reference>
<evidence type="ECO:0000259" key="2">
    <source>
        <dbReference type="PROSITE" id="PS50181"/>
    </source>
</evidence>
<dbReference type="AlphaFoldDB" id="A0A9W9HUK6"/>
<sequence>MFSSPPTMSAGPTDHHAEVFPQESYCAICGAAFRKPYLMIDQGEYRTSENYYFPGSDWLQTALLIGESPSAPKIQKVYISGEAGFVQDGLFEIYQAGFHPNDPTFTLPDMLEGAHPVFPAYDFKCATGFVLPIHKACVGILERVSGLKLGDEENLSHLQALYNLFRSFADGRGESGSRLPRMNYCGIPEQRMDHWFLSRDTIAFASNPLECSPRLEEYLLHLTLQRPQKRVASNKSQAPEIYCVQSSDPFAKLPPELVFMVLLHLPMISIERLRYVSFSVARVELGDRFWQRKVRIDMPWLFEMPDTLLGGSRDDLDWANIYAQVAKTSQLNYKDSIGCVVNRRRIWNICEWISMMSKRWMKASHQTRSLQEYTSRPGFLGYSNVIASPLQRLRWPSPAHVDTFILHFDHELGLADHSARIFSAYWSSDGVLSGLGISPMQQDQAHQRQSIGHRYRVARRDDVNIGADDCIVGFVAIMRCLNGSFELDNTEIVGLDVLLLNETIHIGEAEGYKKRLGVDKNSVLIGLQAQLSFDGRISALCLLQSQAAPDCCQKIRRRCQRQTIDPKIQSKLWKELPPDGIQLRCEQFCADEYTGGPTRLPTDLWPMEQLLFGYDDEELSSIVEIACDTNLGAFEIRYSNREPRSIGPHPTNMKSLPIDGHGGERIICFDFEFDLHGGVQSIGFLTNRDRRLEIRQGPYWLFYSENMQASRQSEILCGIYATWGSGRAQPDGIGLMFKDGDNSFAESVVEENSNSTMRSEREFDDQHGSI</sequence>
<evidence type="ECO:0000256" key="1">
    <source>
        <dbReference type="SAM" id="MobiDB-lite"/>
    </source>
</evidence>
<proteinExistence type="predicted"/>
<dbReference type="PROSITE" id="PS50181">
    <property type="entry name" value="FBOX"/>
    <property type="match status" value="1"/>
</dbReference>
<protein>
    <recommendedName>
        <fullName evidence="2">F-box domain-containing protein</fullName>
    </recommendedName>
</protein>
<name>A0A9W9HUK6_9EURO</name>
<keyword evidence="4" id="KW-1185">Reference proteome</keyword>
<dbReference type="InterPro" id="IPR001810">
    <property type="entry name" value="F-box_dom"/>
</dbReference>
<reference evidence="3" key="2">
    <citation type="journal article" date="2023" name="IMA Fungus">
        <title>Comparative genomic study of the Penicillium genus elucidates a diverse pangenome and 15 lateral gene transfer events.</title>
        <authorList>
            <person name="Petersen C."/>
            <person name="Sorensen T."/>
            <person name="Nielsen M.R."/>
            <person name="Sondergaard T.E."/>
            <person name="Sorensen J.L."/>
            <person name="Fitzpatrick D.A."/>
            <person name="Frisvad J.C."/>
            <person name="Nielsen K.L."/>
        </authorList>
    </citation>
    <scope>NUCLEOTIDE SEQUENCE</scope>
    <source>
        <strain evidence="3">IBT 21917</strain>
    </source>
</reference>
<feature type="compositionally biased region" description="Basic and acidic residues" evidence="1">
    <location>
        <begin position="758"/>
        <end position="770"/>
    </location>
</feature>
<gene>
    <name evidence="3" type="ORF">N7492_009408</name>
</gene>
<dbReference type="Proteomes" id="UP001146351">
    <property type="component" value="Unassembled WGS sequence"/>
</dbReference>
<dbReference type="EMBL" id="JAPQKO010000006">
    <property type="protein sequence ID" value="KAJ5156605.1"/>
    <property type="molecule type" value="Genomic_DNA"/>
</dbReference>
<dbReference type="SUPFAM" id="SSF81383">
    <property type="entry name" value="F-box domain"/>
    <property type="match status" value="1"/>
</dbReference>
<comment type="caution">
    <text evidence="3">The sequence shown here is derived from an EMBL/GenBank/DDBJ whole genome shotgun (WGS) entry which is preliminary data.</text>
</comment>
<organism evidence="3 4">
    <name type="scientific">Penicillium capsulatum</name>
    <dbReference type="NCBI Taxonomy" id="69766"/>
    <lineage>
        <taxon>Eukaryota</taxon>
        <taxon>Fungi</taxon>
        <taxon>Dikarya</taxon>
        <taxon>Ascomycota</taxon>
        <taxon>Pezizomycotina</taxon>
        <taxon>Eurotiomycetes</taxon>
        <taxon>Eurotiomycetidae</taxon>
        <taxon>Eurotiales</taxon>
        <taxon>Aspergillaceae</taxon>
        <taxon>Penicillium</taxon>
    </lineage>
</organism>